<proteinExistence type="predicted"/>
<keyword evidence="2" id="KW-1185">Reference proteome</keyword>
<sequence length="89" mass="9889">MAHGPWECQIKRRLAFGERGAACYSHMQWSRGTQRSRGLDSRLPEASHARLPLHESRLAGAGVGGFHGHARDFHGGRVLLRNVGLSYIE</sequence>
<evidence type="ECO:0000313" key="1">
    <source>
        <dbReference type="EMBL" id="KAF0909184.1"/>
    </source>
</evidence>
<dbReference type="Proteomes" id="UP000479710">
    <property type="component" value="Unassembled WGS sequence"/>
</dbReference>
<gene>
    <name evidence="1" type="ORF">E2562_032232</name>
</gene>
<comment type="caution">
    <text evidence="1">The sequence shown here is derived from an EMBL/GenBank/DDBJ whole genome shotgun (WGS) entry which is preliminary data.</text>
</comment>
<dbReference type="EMBL" id="SPHZ02000007">
    <property type="protein sequence ID" value="KAF0909184.1"/>
    <property type="molecule type" value="Genomic_DNA"/>
</dbReference>
<accession>A0A6G1DAL6</accession>
<reference evidence="1 2" key="1">
    <citation type="submission" date="2019-11" db="EMBL/GenBank/DDBJ databases">
        <title>Whole genome sequence of Oryza granulata.</title>
        <authorList>
            <person name="Li W."/>
        </authorList>
    </citation>
    <scope>NUCLEOTIDE SEQUENCE [LARGE SCALE GENOMIC DNA]</scope>
    <source>
        <strain evidence="2">cv. Menghai</strain>
        <tissue evidence="1">Leaf</tissue>
    </source>
</reference>
<protein>
    <submittedName>
        <fullName evidence="1">Uncharacterized protein</fullName>
    </submittedName>
</protein>
<organism evidence="1 2">
    <name type="scientific">Oryza meyeriana var. granulata</name>
    <dbReference type="NCBI Taxonomy" id="110450"/>
    <lineage>
        <taxon>Eukaryota</taxon>
        <taxon>Viridiplantae</taxon>
        <taxon>Streptophyta</taxon>
        <taxon>Embryophyta</taxon>
        <taxon>Tracheophyta</taxon>
        <taxon>Spermatophyta</taxon>
        <taxon>Magnoliopsida</taxon>
        <taxon>Liliopsida</taxon>
        <taxon>Poales</taxon>
        <taxon>Poaceae</taxon>
        <taxon>BOP clade</taxon>
        <taxon>Oryzoideae</taxon>
        <taxon>Oryzeae</taxon>
        <taxon>Oryzinae</taxon>
        <taxon>Oryza</taxon>
        <taxon>Oryza meyeriana</taxon>
    </lineage>
</organism>
<evidence type="ECO:0000313" key="2">
    <source>
        <dbReference type="Proteomes" id="UP000479710"/>
    </source>
</evidence>
<dbReference type="AlphaFoldDB" id="A0A6G1DAL6"/>
<name>A0A6G1DAL6_9ORYZ</name>